<keyword evidence="4 8" id="KW-0210">Decarboxylase</keyword>
<dbReference type="OrthoDB" id="9804217at2"/>
<dbReference type="Proteomes" id="UP000318017">
    <property type="component" value="Chromosome"/>
</dbReference>
<dbReference type="EMBL" id="CP036298">
    <property type="protein sequence ID" value="QDV23882.1"/>
    <property type="molecule type" value="Genomic_DNA"/>
</dbReference>
<evidence type="ECO:0000256" key="5">
    <source>
        <dbReference type="ARBA" id="ARBA00022822"/>
    </source>
</evidence>
<evidence type="ECO:0000256" key="4">
    <source>
        <dbReference type="ARBA" id="ARBA00022793"/>
    </source>
</evidence>
<feature type="domain" description="Indole-3-glycerol phosphate synthase" evidence="9">
    <location>
        <begin position="5"/>
        <end position="257"/>
    </location>
</feature>
<dbReference type="UniPathway" id="UPA00035">
    <property type="reaction ID" value="UER00043"/>
</dbReference>
<evidence type="ECO:0000313" key="11">
    <source>
        <dbReference type="Proteomes" id="UP000318017"/>
    </source>
</evidence>
<dbReference type="GO" id="GO:0004640">
    <property type="term" value="F:phosphoribosylanthranilate isomerase activity"/>
    <property type="evidence" value="ECO:0007669"/>
    <property type="project" value="TreeGrafter"/>
</dbReference>
<dbReference type="InterPro" id="IPR045186">
    <property type="entry name" value="Indole-3-glycerol_P_synth"/>
</dbReference>
<proteinExistence type="inferred from homology"/>
<dbReference type="KEGG" id="ahel:Q31a_21920"/>
<keyword evidence="6 8" id="KW-0057">Aromatic amino acid biosynthesis</keyword>
<dbReference type="Pfam" id="PF00218">
    <property type="entry name" value="IGPS"/>
    <property type="match status" value="1"/>
</dbReference>
<dbReference type="CDD" id="cd00331">
    <property type="entry name" value="IGPS"/>
    <property type="match status" value="1"/>
</dbReference>
<dbReference type="FunFam" id="3.20.20.70:FF:000024">
    <property type="entry name" value="Indole-3-glycerol phosphate synthase"/>
    <property type="match status" value="1"/>
</dbReference>
<organism evidence="10 11">
    <name type="scientific">Aureliella helgolandensis</name>
    <dbReference type="NCBI Taxonomy" id="2527968"/>
    <lineage>
        <taxon>Bacteria</taxon>
        <taxon>Pseudomonadati</taxon>
        <taxon>Planctomycetota</taxon>
        <taxon>Planctomycetia</taxon>
        <taxon>Pirellulales</taxon>
        <taxon>Pirellulaceae</taxon>
        <taxon>Aureliella</taxon>
    </lineage>
</organism>
<dbReference type="InterPro" id="IPR011060">
    <property type="entry name" value="RibuloseP-bd_barrel"/>
</dbReference>
<dbReference type="PANTHER" id="PTHR22854">
    <property type="entry name" value="TRYPTOPHAN BIOSYNTHESIS PROTEIN"/>
    <property type="match status" value="1"/>
</dbReference>
<keyword evidence="5 8" id="KW-0822">Tryptophan biosynthesis</keyword>
<evidence type="ECO:0000256" key="6">
    <source>
        <dbReference type="ARBA" id="ARBA00023141"/>
    </source>
</evidence>
<keyword evidence="3 8" id="KW-0028">Amino-acid biosynthesis</keyword>
<dbReference type="Gene3D" id="3.20.20.70">
    <property type="entry name" value="Aldolase class I"/>
    <property type="match status" value="1"/>
</dbReference>
<evidence type="ECO:0000256" key="1">
    <source>
        <dbReference type="ARBA" id="ARBA00001633"/>
    </source>
</evidence>
<dbReference type="InterPro" id="IPR001468">
    <property type="entry name" value="Indole-3-GlycerolPSynthase_CS"/>
</dbReference>
<evidence type="ECO:0000256" key="8">
    <source>
        <dbReference type="HAMAP-Rule" id="MF_00134"/>
    </source>
</evidence>
<dbReference type="HAMAP" id="MF_00134_B">
    <property type="entry name" value="IGPS_B"/>
    <property type="match status" value="1"/>
</dbReference>
<comment type="pathway">
    <text evidence="2 8">Amino-acid biosynthesis; L-tryptophan biosynthesis; L-tryptophan from chorismate: step 4/5.</text>
</comment>
<evidence type="ECO:0000313" key="10">
    <source>
        <dbReference type="EMBL" id="QDV23882.1"/>
    </source>
</evidence>
<reference evidence="10 11" key="1">
    <citation type="submission" date="2019-02" db="EMBL/GenBank/DDBJ databases">
        <title>Deep-cultivation of Planctomycetes and their phenomic and genomic characterization uncovers novel biology.</title>
        <authorList>
            <person name="Wiegand S."/>
            <person name="Jogler M."/>
            <person name="Boedeker C."/>
            <person name="Pinto D."/>
            <person name="Vollmers J."/>
            <person name="Rivas-Marin E."/>
            <person name="Kohn T."/>
            <person name="Peeters S.H."/>
            <person name="Heuer A."/>
            <person name="Rast P."/>
            <person name="Oberbeckmann S."/>
            <person name="Bunk B."/>
            <person name="Jeske O."/>
            <person name="Meyerdierks A."/>
            <person name="Storesund J.E."/>
            <person name="Kallscheuer N."/>
            <person name="Luecker S."/>
            <person name="Lage O.M."/>
            <person name="Pohl T."/>
            <person name="Merkel B.J."/>
            <person name="Hornburger P."/>
            <person name="Mueller R.-W."/>
            <person name="Bruemmer F."/>
            <person name="Labrenz M."/>
            <person name="Spormann A.M."/>
            <person name="Op den Camp H."/>
            <person name="Overmann J."/>
            <person name="Amann R."/>
            <person name="Jetten M.S.M."/>
            <person name="Mascher T."/>
            <person name="Medema M.H."/>
            <person name="Devos D.P."/>
            <person name="Kaster A.-K."/>
            <person name="Ovreas L."/>
            <person name="Rohde M."/>
            <person name="Galperin M.Y."/>
            <person name="Jogler C."/>
        </authorList>
    </citation>
    <scope>NUCLEOTIDE SEQUENCE [LARGE SCALE GENOMIC DNA]</scope>
    <source>
        <strain evidence="10 11">Q31a</strain>
    </source>
</reference>
<dbReference type="PROSITE" id="PS00614">
    <property type="entry name" value="IGPS"/>
    <property type="match status" value="1"/>
</dbReference>
<dbReference type="NCBIfam" id="NF001377">
    <property type="entry name" value="PRK00278.2-4"/>
    <property type="match status" value="1"/>
</dbReference>
<name>A0A518G5M0_9BACT</name>
<dbReference type="EC" id="4.1.1.48" evidence="8"/>
<comment type="catalytic activity">
    <reaction evidence="1 8">
        <text>1-(2-carboxyphenylamino)-1-deoxy-D-ribulose 5-phosphate + H(+) = (1S,2R)-1-C-(indol-3-yl)glycerol 3-phosphate + CO2 + H2O</text>
        <dbReference type="Rhea" id="RHEA:23476"/>
        <dbReference type="ChEBI" id="CHEBI:15377"/>
        <dbReference type="ChEBI" id="CHEBI:15378"/>
        <dbReference type="ChEBI" id="CHEBI:16526"/>
        <dbReference type="ChEBI" id="CHEBI:58613"/>
        <dbReference type="ChEBI" id="CHEBI:58866"/>
        <dbReference type="EC" id="4.1.1.48"/>
    </reaction>
</comment>
<accession>A0A518G5M0</accession>
<dbReference type="GO" id="GO:0000162">
    <property type="term" value="P:L-tryptophan biosynthetic process"/>
    <property type="evidence" value="ECO:0007669"/>
    <property type="project" value="UniProtKB-UniRule"/>
</dbReference>
<comment type="similarity">
    <text evidence="8">Belongs to the TrpC family.</text>
</comment>
<dbReference type="GO" id="GO:0004425">
    <property type="term" value="F:indole-3-glycerol-phosphate synthase activity"/>
    <property type="evidence" value="ECO:0007669"/>
    <property type="project" value="UniProtKB-UniRule"/>
</dbReference>
<keyword evidence="11" id="KW-1185">Reference proteome</keyword>
<protein>
    <recommendedName>
        <fullName evidence="8">Indole-3-glycerol phosphate synthase</fullName>
        <shortName evidence="8">IGPS</shortName>
        <ecNumber evidence="8">4.1.1.48</ecNumber>
    </recommendedName>
</protein>
<dbReference type="PANTHER" id="PTHR22854:SF2">
    <property type="entry name" value="INDOLE-3-GLYCEROL-PHOSPHATE SYNTHASE"/>
    <property type="match status" value="1"/>
</dbReference>
<evidence type="ECO:0000256" key="2">
    <source>
        <dbReference type="ARBA" id="ARBA00004696"/>
    </source>
</evidence>
<dbReference type="InterPro" id="IPR013798">
    <property type="entry name" value="Indole-3-glycerol_P_synth_dom"/>
</dbReference>
<dbReference type="AlphaFoldDB" id="A0A518G5M0"/>
<dbReference type="SUPFAM" id="SSF51366">
    <property type="entry name" value="Ribulose-phoshate binding barrel"/>
    <property type="match status" value="1"/>
</dbReference>
<evidence type="ECO:0000256" key="7">
    <source>
        <dbReference type="ARBA" id="ARBA00023239"/>
    </source>
</evidence>
<keyword evidence="7 8" id="KW-0456">Lyase</keyword>
<evidence type="ECO:0000259" key="9">
    <source>
        <dbReference type="Pfam" id="PF00218"/>
    </source>
</evidence>
<dbReference type="InterPro" id="IPR013785">
    <property type="entry name" value="Aldolase_TIM"/>
</dbReference>
<dbReference type="RefSeq" id="WP_145077127.1">
    <property type="nucleotide sequence ID" value="NZ_CP036298.1"/>
</dbReference>
<gene>
    <name evidence="8 10" type="primary">trpC</name>
    <name evidence="10" type="ORF">Q31a_21920</name>
</gene>
<sequence>MAEILQKIVASKKKEVEAAIRARPLRDLMKAADAAQPARDFLAPLQGGPPIRLIAEVKKASPSKGVIRQDFDPVAIAQAYEEAGASCLSVLTDQEYFQGSLDYLSAVSQAVQIPVLRKDFIVHPYQIFEARVAGADAILLIAECLNRQELRGLYQLTRELGMFALVEFYLPANLDNVLNTGTDIVGVNNRDLNTFKVDLQHTLAMRKQVPDDKILVGESGITCYEDAKLLQDKGVQAMLVGESLMRQPNIASATRALLGKS</sequence>
<evidence type="ECO:0000256" key="3">
    <source>
        <dbReference type="ARBA" id="ARBA00022605"/>
    </source>
</evidence>